<protein>
    <submittedName>
        <fullName evidence="1">Uncharacterized protein</fullName>
    </submittedName>
</protein>
<accession>A0A645EBT5</accession>
<reference evidence="1" key="1">
    <citation type="submission" date="2019-08" db="EMBL/GenBank/DDBJ databases">
        <authorList>
            <person name="Kucharzyk K."/>
            <person name="Murdoch R.W."/>
            <person name="Higgins S."/>
            <person name="Loffler F."/>
        </authorList>
    </citation>
    <scope>NUCLEOTIDE SEQUENCE</scope>
</reference>
<dbReference type="EMBL" id="VSSQ01045408">
    <property type="protein sequence ID" value="MPM99300.1"/>
    <property type="molecule type" value="Genomic_DNA"/>
</dbReference>
<gene>
    <name evidence="1" type="ORF">SDC9_146491</name>
</gene>
<evidence type="ECO:0000313" key="1">
    <source>
        <dbReference type="EMBL" id="MPM99300.1"/>
    </source>
</evidence>
<comment type="caution">
    <text evidence="1">The sequence shown here is derived from an EMBL/GenBank/DDBJ whole genome shotgun (WGS) entry which is preliminary data.</text>
</comment>
<organism evidence="1">
    <name type="scientific">bioreactor metagenome</name>
    <dbReference type="NCBI Taxonomy" id="1076179"/>
    <lineage>
        <taxon>unclassified sequences</taxon>
        <taxon>metagenomes</taxon>
        <taxon>ecological metagenomes</taxon>
    </lineage>
</organism>
<dbReference type="AlphaFoldDB" id="A0A645EBT5"/>
<dbReference type="Gene3D" id="2.60.40.3120">
    <property type="match status" value="1"/>
</dbReference>
<name>A0A645EBT5_9ZZZZ</name>
<sequence>MHWEHDQLLFSSDFEGGSCGSVEPLGANWYHLNLRPDTWFWFRAYQLIMKILWRSVGQAVAQLKKSGILKISTVFFGK</sequence>
<proteinExistence type="predicted"/>